<feature type="compositionally biased region" description="Basic and acidic residues" evidence="1">
    <location>
        <begin position="138"/>
        <end position="155"/>
    </location>
</feature>
<dbReference type="PANTHER" id="PTHR46472:SF1">
    <property type="entry name" value="NUCLEOREDOXIN"/>
    <property type="match status" value="1"/>
</dbReference>
<dbReference type="GO" id="GO:0031397">
    <property type="term" value="P:negative regulation of protein ubiquitination"/>
    <property type="evidence" value="ECO:0007669"/>
    <property type="project" value="TreeGrafter"/>
</dbReference>
<dbReference type="AlphaFoldDB" id="A0AA36CTB2"/>
<feature type="domain" description="Thioredoxin-like fold" evidence="2">
    <location>
        <begin position="37"/>
        <end position="124"/>
    </location>
</feature>
<feature type="non-terminal residue" evidence="3">
    <location>
        <position position="173"/>
    </location>
</feature>
<feature type="region of interest" description="Disordered" evidence="1">
    <location>
        <begin position="138"/>
        <end position="173"/>
    </location>
</feature>
<evidence type="ECO:0000313" key="4">
    <source>
        <dbReference type="Proteomes" id="UP001177023"/>
    </source>
</evidence>
<dbReference type="Pfam" id="PF13905">
    <property type="entry name" value="Thioredoxin_8"/>
    <property type="match status" value="1"/>
</dbReference>
<keyword evidence="4" id="KW-1185">Reference proteome</keyword>
<proteinExistence type="predicted"/>
<dbReference type="PANTHER" id="PTHR46472">
    <property type="entry name" value="NUCLEOREDOXIN"/>
    <property type="match status" value="1"/>
</dbReference>
<protein>
    <recommendedName>
        <fullName evidence="2">Thioredoxin-like fold domain-containing protein</fullName>
    </recommendedName>
</protein>
<comment type="caution">
    <text evidence="3">The sequence shown here is derived from an EMBL/GenBank/DDBJ whole genome shotgun (WGS) entry which is preliminary data.</text>
</comment>
<organism evidence="3 4">
    <name type="scientific">Mesorhabditis spiculigera</name>
    <dbReference type="NCBI Taxonomy" id="96644"/>
    <lineage>
        <taxon>Eukaryota</taxon>
        <taxon>Metazoa</taxon>
        <taxon>Ecdysozoa</taxon>
        <taxon>Nematoda</taxon>
        <taxon>Chromadorea</taxon>
        <taxon>Rhabditida</taxon>
        <taxon>Rhabditina</taxon>
        <taxon>Rhabditomorpha</taxon>
        <taxon>Rhabditoidea</taxon>
        <taxon>Rhabditidae</taxon>
        <taxon>Mesorhabditinae</taxon>
        <taxon>Mesorhabditis</taxon>
    </lineage>
</organism>
<dbReference type="InterPro" id="IPR036249">
    <property type="entry name" value="Thioredoxin-like_sf"/>
</dbReference>
<evidence type="ECO:0000259" key="2">
    <source>
        <dbReference type="Pfam" id="PF13905"/>
    </source>
</evidence>
<dbReference type="InterPro" id="IPR012336">
    <property type="entry name" value="Thioredoxin-like_fold"/>
</dbReference>
<dbReference type="GO" id="GO:0005634">
    <property type="term" value="C:nucleus"/>
    <property type="evidence" value="ECO:0007669"/>
    <property type="project" value="TreeGrafter"/>
</dbReference>
<dbReference type="SUPFAM" id="SSF52833">
    <property type="entry name" value="Thioredoxin-like"/>
    <property type="match status" value="1"/>
</dbReference>
<dbReference type="Proteomes" id="UP001177023">
    <property type="component" value="Unassembled WGS sequence"/>
</dbReference>
<gene>
    <name evidence="3" type="ORF">MSPICULIGERA_LOCUS12458</name>
</gene>
<dbReference type="GO" id="GO:0030178">
    <property type="term" value="P:negative regulation of Wnt signaling pathway"/>
    <property type="evidence" value="ECO:0007669"/>
    <property type="project" value="TreeGrafter"/>
</dbReference>
<dbReference type="GO" id="GO:0004791">
    <property type="term" value="F:thioredoxin-disulfide reductase (NADPH) activity"/>
    <property type="evidence" value="ECO:0007669"/>
    <property type="project" value="TreeGrafter"/>
</dbReference>
<reference evidence="3" key="1">
    <citation type="submission" date="2023-06" db="EMBL/GenBank/DDBJ databases">
        <authorList>
            <person name="Delattre M."/>
        </authorList>
    </citation>
    <scope>NUCLEOTIDE SEQUENCE</scope>
    <source>
        <strain evidence="3">AF72</strain>
    </source>
</reference>
<accession>A0AA36CTB2</accession>
<dbReference type="Gene3D" id="3.40.30.10">
    <property type="entry name" value="Glutaredoxin"/>
    <property type="match status" value="1"/>
</dbReference>
<sequence>MDASKSPFLQALKGKTLARKDKTTIEGAKLLESKEFIVVYIGASFLSGVGKRNVENLKNFYEARKGEGVEVIYLSQDNNNKDFEKHIQEAQPNWLAVPPNTKENDELMKALENPSKPHVIAFNKIGIMCRRTTGTKDLDSKGILEKWRNKKENSPKKSNQVPSQESKDSEEKP</sequence>
<dbReference type="EMBL" id="CATQJA010002626">
    <property type="protein sequence ID" value="CAJ0574117.1"/>
    <property type="molecule type" value="Genomic_DNA"/>
</dbReference>
<evidence type="ECO:0000256" key="1">
    <source>
        <dbReference type="SAM" id="MobiDB-lite"/>
    </source>
</evidence>
<name>A0AA36CTB2_9BILA</name>
<evidence type="ECO:0000313" key="3">
    <source>
        <dbReference type="EMBL" id="CAJ0574117.1"/>
    </source>
</evidence>